<dbReference type="Proteomes" id="UP000479710">
    <property type="component" value="Unassembled WGS sequence"/>
</dbReference>
<keyword evidence="3" id="KW-1185">Reference proteome</keyword>
<gene>
    <name evidence="2" type="ORF">E2562_027841</name>
</gene>
<reference evidence="2 3" key="1">
    <citation type="submission" date="2019-11" db="EMBL/GenBank/DDBJ databases">
        <title>Whole genome sequence of Oryza granulata.</title>
        <authorList>
            <person name="Li W."/>
        </authorList>
    </citation>
    <scope>NUCLEOTIDE SEQUENCE [LARGE SCALE GENOMIC DNA]</scope>
    <source>
        <strain evidence="3">cv. Menghai</strain>
        <tissue evidence="2">Leaf</tissue>
    </source>
</reference>
<feature type="region of interest" description="Disordered" evidence="1">
    <location>
        <begin position="1"/>
        <end position="57"/>
    </location>
</feature>
<proteinExistence type="predicted"/>
<dbReference type="AlphaFoldDB" id="A0A6G1DPZ7"/>
<sequence>MPACPPAMPRLAIASHPAAAPPPNTGWQRASAAAQSSPKPSPPPPPRPTYSPAPSRLSVSSAASCHGQFLESTTIDLHQCSYISSTEVLRWS</sequence>
<evidence type="ECO:0000313" key="2">
    <source>
        <dbReference type="EMBL" id="KAF0914282.1"/>
    </source>
</evidence>
<evidence type="ECO:0000313" key="3">
    <source>
        <dbReference type="Proteomes" id="UP000479710"/>
    </source>
</evidence>
<evidence type="ECO:0000256" key="1">
    <source>
        <dbReference type="SAM" id="MobiDB-lite"/>
    </source>
</evidence>
<protein>
    <submittedName>
        <fullName evidence="2">Uncharacterized protein</fullName>
    </submittedName>
</protein>
<comment type="caution">
    <text evidence="2">The sequence shown here is derived from an EMBL/GenBank/DDBJ whole genome shotgun (WGS) entry which is preliminary data.</text>
</comment>
<feature type="compositionally biased region" description="Low complexity" evidence="1">
    <location>
        <begin position="9"/>
        <end position="18"/>
    </location>
</feature>
<accession>A0A6G1DPZ7</accession>
<name>A0A6G1DPZ7_9ORYZ</name>
<feature type="compositionally biased region" description="Pro residues" evidence="1">
    <location>
        <begin position="39"/>
        <end position="51"/>
    </location>
</feature>
<organism evidence="2 3">
    <name type="scientific">Oryza meyeriana var. granulata</name>
    <dbReference type="NCBI Taxonomy" id="110450"/>
    <lineage>
        <taxon>Eukaryota</taxon>
        <taxon>Viridiplantae</taxon>
        <taxon>Streptophyta</taxon>
        <taxon>Embryophyta</taxon>
        <taxon>Tracheophyta</taxon>
        <taxon>Spermatophyta</taxon>
        <taxon>Magnoliopsida</taxon>
        <taxon>Liliopsida</taxon>
        <taxon>Poales</taxon>
        <taxon>Poaceae</taxon>
        <taxon>BOP clade</taxon>
        <taxon>Oryzoideae</taxon>
        <taxon>Oryzeae</taxon>
        <taxon>Oryzinae</taxon>
        <taxon>Oryza</taxon>
        <taxon>Oryza meyeriana</taxon>
    </lineage>
</organism>
<dbReference type="EMBL" id="SPHZ02000006">
    <property type="protein sequence ID" value="KAF0914282.1"/>
    <property type="molecule type" value="Genomic_DNA"/>
</dbReference>